<protein>
    <submittedName>
        <fullName evidence="1">Uncharacterized protein</fullName>
    </submittedName>
</protein>
<organism evidence="1">
    <name type="scientific">Panstrongylus lignarius</name>
    <dbReference type="NCBI Taxonomy" id="156445"/>
    <lineage>
        <taxon>Eukaryota</taxon>
        <taxon>Metazoa</taxon>
        <taxon>Ecdysozoa</taxon>
        <taxon>Arthropoda</taxon>
        <taxon>Hexapoda</taxon>
        <taxon>Insecta</taxon>
        <taxon>Pterygota</taxon>
        <taxon>Neoptera</taxon>
        <taxon>Paraneoptera</taxon>
        <taxon>Hemiptera</taxon>
        <taxon>Heteroptera</taxon>
        <taxon>Panheteroptera</taxon>
        <taxon>Cimicomorpha</taxon>
        <taxon>Reduviidae</taxon>
        <taxon>Triatominae</taxon>
        <taxon>Panstrongylus</taxon>
    </lineage>
</organism>
<sequence length="72" mass="7949">MRTLSISSITIALQCSLSIRAKHSAKKNEAKLDTITSALCSKDDTNFRRSEKFCFNTPPNAEIVSVISDCLK</sequence>
<reference evidence="1" key="1">
    <citation type="journal article" date="2018" name="PLoS Negl. Trop. Dis.">
        <title>An insight into the salivary gland and fat body transcriptome of Panstrongylus lignarius (Hemiptera: Heteroptera), the main vector of Chagas disease in Peru.</title>
        <authorList>
            <person name="Nevoa J.C."/>
            <person name="Mendes M.T."/>
            <person name="da Silva M.V."/>
            <person name="Soares S.C."/>
            <person name="Oliveira C.J.F."/>
            <person name="Ribeiro J.M.C."/>
        </authorList>
    </citation>
    <scope>NUCLEOTIDE SEQUENCE</scope>
</reference>
<dbReference type="EMBL" id="GFTR01000424">
    <property type="protein sequence ID" value="JAW16002.1"/>
    <property type="molecule type" value="Transcribed_RNA"/>
</dbReference>
<dbReference type="AlphaFoldDB" id="A0A224Y4H7"/>
<evidence type="ECO:0000313" key="1">
    <source>
        <dbReference type="EMBL" id="JAW16002.1"/>
    </source>
</evidence>
<name>A0A224Y4H7_9HEMI</name>
<proteinExistence type="predicted"/>
<accession>A0A224Y4H7</accession>